<feature type="compositionally biased region" description="Basic and acidic residues" evidence="2">
    <location>
        <begin position="367"/>
        <end position="377"/>
    </location>
</feature>
<feature type="compositionally biased region" description="Acidic residues" evidence="2">
    <location>
        <begin position="292"/>
        <end position="311"/>
    </location>
</feature>
<feature type="compositionally biased region" description="Basic and acidic residues" evidence="2">
    <location>
        <begin position="104"/>
        <end position="120"/>
    </location>
</feature>
<keyword evidence="5" id="KW-1185">Reference proteome</keyword>
<evidence type="ECO:0000256" key="1">
    <source>
        <dbReference type="ARBA" id="ARBA00010218"/>
    </source>
</evidence>
<feature type="compositionally biased region" description="Basic and acidic residues" evidence="2">
    <location>
        <begin position="312"/>
        <end position="347"/>
    </location>
</feature>
<dbReference type="EMBL" id="JBBPBK010000008">
    <property type="protein sequence ID" value="KAK9279965.1"/>
    <property type="molecule type" value="Genomic_DNA"/>
</dbReference>
<name>A0AAP0RPM3_LIQFO</name>
<feature type="region of interest" description="Disordered" evidence="2">
    <location>
        <begin position="100"/>
        <end position="120"/>
    </location>
</feature>
<comment type="similarity">
    <text evidence="1">Belongs to the IWR1/SLC7A6OS family.</text>
</comment>
<sequence>MADIGEGSSALPTKSTNEKPVIVRVKRKASHSRLEAFWLEINERPLKRPLLDFEKLLISDSSGKEVLKAKKVLVRHVETVTSSKATFKILQSFVEPNSAGASEYKTKSEERRHTFKKENQKQDQLLLRARQEQQVLAKNARFEQIWRSRKGNKEAMHDKALYETCRLYDVVRVDVEKTSNVVQETQDASLEEHMILRDYLPLLREFIPSAAEEIESDIHSYMSKQGVTATKDEYVYDLYTVKDEMDIADEDASNPFPLVQVDDDDEFYDGPAESEYDSQDSNAEDNPRNDYPDGDEELSEEGEDGSGDSDNESEKLESETASDKSEEPVDLKHHDTSEDADLLHEDYIYGDDDDNGDDYDYDDDTDGDGKDWRWSYR</sequence>
<evidence type="ECO:0000256" key="2">
    <source>
        <dbReference type="SAM" id="MobiDB-lite"/>
    </source>
</evidence>
<dbReference type="PANTHER" id="PTHR31934:SF2">
    <property type="entry name" value="RNA-DIRECTED DNA METHYLATION 4"/>
    <property type="match status" value="1"/>
</dbReference>
<feature type="region of interest" description="Disordered" evidence="2">
    <location>
        <begin position="251"/>
        <end position="377"/>
    </location>
</feature>
<dbReference type="PANTHER" id="PTHR31934">
    <property type="entry name" value="ALPHA/BETA-HYDROLASES SUPERFAMILY PROTEIN"/>
    <property type="match status" value="1"/>
</dbReference>
<comment type="caution">
    <text evidence="4">The sequence shown here is derived from an EMBL/GenBank/DDBJ whole genome shotgun (WGS) entry which is preliminary data.</text>
</comment>
<feature type="compositionally biased region" description="Acidic residues" evidence="2">
    <location>
        <begin position="261"/>
        <end position="278"/>
    </location>
</feature>
<dbReference type="AlphaFoldDB" id="A0AAP0RPM3"/>
<dbReference type="InterPro" id="IPR013883">
    <property type="entry name" value="TF_Iwr1_dom"/>
</dbReference>
<gene>
    <name evidence="4" type="ORF">L1049_013649</name>
</gene>
<feature type="compositionally biased region" description="Acidic residues" evidence="2">
    <location>
        <begin position="348"/>
        <end position="366"/>
    </location>
</feature>
<dbReference type="Proteomes" id="UP001415857">
    <property type="component" value="Unassembled WGS sequence"/>
</dbReference>
<proteinExistence type="inferred from homology"/>
<dbReference type="Pfam" id="PF08574">
    <property type="entry name" value="Iwr1"/>
    <property type="match status" value="1"/>
</dbReference>
<evidence type="ECO:0000313" key="4">
    <source>
        <dbReference type="EMBL" id="KAK9279965.1"/>
    </source>
</evidence>
<protein>
    <recommendedName>
        <fullName evidence="3">Transcription factor Iwr1 domain-containing protein</fullName>
    </recommendedName>
</protein>
<evidence type="ECO:0000313" key="5">
    <source>
        <dbReference type="Proteomes" id="UP001415857"/>
    </source>
</evidence>
<organism evidence="4 5">
    <name type="scientific">Liquidambar formosana</name>
    <name type="common">Formosan gum</name>
    <dbReference type="NCBI Taxonomy" id="63359"/>
    <lineage>
        <taxon>Eukaryota</taxon>
        <taxon>Viridiplantae</taxon>
        <taxon>Streptophyta</taxon>
        <taxon>Embryophyta</taxon>
        <taxon>Tracheophyta</taxon>
        <taxon>Spermatophyta</taxon>
        <taxon>Magnoliopsida</taxon>
        <taxon>eudicotyledons</taxon>
        <taxon>Gunneridae</taxon>
        <taxon>Pentapetalae</taxon>
        <taxon>Saxifragales</taxon>
        <taxon>Altingiaceae</taxon>
        <taxon>Liquidambar</taxon>
    </lineage>
</organism>
<feature type="domain" description="Transcription factor Iwr1" evidence="3">
    <location>
        <begin position="232"/>
        <end position="295"/>
    </location>
</feature>
<reference evidence="4 5" key="1">
    <citation type="journal article" date="2024" name="Plant J.">
        <title>Genome sequences and population genomics reveal climatic adaptation and genomic divergence between two closely related sweetgum species.</title>
        <authorList>
            <person name="Xu W.Q."/>
            <person name="Ren C.Q."/>
            <person name="Zhang X.Y."/>
            <person name="Comes H.P."/>
            <person name="Liu X.H."/>
            <person name="Li Y.G."/>
            <person name="Kettle C.J."/>
            <person name="Jalonen R."/>
            <person name="Gaisberger H."/>
            <person name="Ma Y.Z."/>
            <person name="Qiu Y.X."/>
        </authorList>
    </citation>
    <scope>NUCLEOTIDE SEQUENCE [LARGE SCALE GENOMIC DNA]</scope>
    <source>
        <strain evidence="4">Hangzhou</strain>
    </source>
</reference>
<accession>A0AAP0RPM3</accession>
<evidence type="ECO:0000259" key="3">
    <source>
        <dbReference type="Pfam" id="PF08574"/>
    </source>
</evidence>